<keyword evidence="2" id="KW-1185">Reference proteome</keyword>
<comment type="caution">
    <text evidence="1">The sequence shown here is derived from an EMBL/GenBank/DDBJ whole genome shotgun (WGS) entry which is preliminary data.</text>
</comment>
<name>A0ABS8SSC3_DATST</name>
<protein>
    <submittedName>
        <fullName evidence="1">Uncharacterized protein</fullName>
    </submittedName>
</protein>
<accession>A0ABS8SSC3</accession>
<evidence type="ECO:0000313" key="1">
    <source>
        <dbReference type="EMBL" id="MCD7461715.1"/>
    </source>
</evidence>
<evidence type="ECO:0000313" key="2">
    <source>
        <dbReference type="Proteomes" id="UP000823775"/>
    </source>
</evidence>
<organism evidence="1 2">
    <name type="scientific">Datura stramonium</name>
    <name type="common">Jimsonweed</name>
    <name type="synonym">Common thornapple</name>
    <dbReference type="NCBI Taxonomy" id="4076"/>
    <lineage>
        <taxon>Eukaryota</taxon>
        <taxon>Viridiplantae</taxon>
        <taxon>Streptophyta</taxon>
        <taxon>Embryophyta</taxon>
        <taxon>Tracheophyta</taxon>
        <taxon>Spermatophyta</taxon>
        <taxon>Magnoliopsida</taxon>
        <taxon>eudicotyledons</taxon>
        <taxon>Gunneridae</taxon>
        <taxon>Pentapetalae</taxon>
        <taxon>asterids</taxon>
        <taxon>lamiids</taxon>
        <taxon>Solanales</taxon>
        <taxon>Solanaceae</taxon>
        <taxon>Solanoideae</taxon>
        <taxon>Datureae</taxon>
        <taxon>Datura</taxon>
    </lineage>
</organism>
<proteinExistence type="predicted"/>
<dbReference type="Proteomes" id="UP000823775">
    <property type="component" value="Unassembled WGS sequence"/>
</dbReference>
<reference evidence="1 2" key="1">
    <citation type="journal article" date="2021" name="BMC Genomics">
        <title>Datura genome reveals duplications of psychoactive alkaloid biosynthetic genes and high mutation rate following tissue culture.</title>
        <authorList>
            <person name="Rajewski A."/>
            <person name="Carter-House D."/>
            <person name="Stajich J."/>
            <person name="Litt A."/>
        </authorList>
    </citation>
    <scope>NUCLEOTIDE SEQUENCE [LARGE SCALE GENOMIC DNA]</scope>
    <source>
        <strain evidence="1">AR-01</strain>
    </source>
</reference>
<gene>
    <name evidence="1" type="ORF">HAX54_046875</name>
</gene>
<dbReference type="EMBL" id="JACEIK010000747">
    <property type="protein sequence ID" value="MCD7461715.1"/>
    <property type="molecule type" value="Genomic_DNA"/>
</dbReference>
<sequence>MLMSSAIWFNNLTQEQIEGSVGALLKYMSRYPSGAKTVPQRSSKYVWVLDLGPLSKTEDESVINKEQVRNRGSRTSPIDTFRHVDVQPESTILLRPSSQLSCLALSIILLRLSMGSMKRKGGRGSLALFLSW</sequence>